<feature type="domain" description="Baseplate J-like C-terminal" evidence="1">
    <location>
        <begin position="195"/>
        <end position="245"/>
    </location>
</feature>
<name>A0ABT2W089_9FLAO</name>
<dbReference type="RefSeq" id="WP_263000828.1">
    <property type="nucleotide sequence ID" value="NZ_JAOTEM010000001.1"/>
</dbReference>
<evidence type="ECO:0000313" key="3">
    <source>
        <dbReference type="Proteomes" id="UP001208649"/>
    </source>
</evidence>
<proteinExistence type="predicted"/>
<keyword evidence="3" id="KW-1185">Reference proteome</keyword>
<dbReference type="InterPro" id="IPR058530">
    <property type="entry name" value="Baseplate_J-like_C"/>
</dbReference>
<reference evidence="3" key="1">
    <citation type="submission" date="2023-07" db="EMBL/GenBank/DDBJ databases">
        <title>Chryseobacterium sp. strain PBS4-4 Genome sequencing and assembly.</title>
        <authorList>
            <person name="Jung Y."/>
        </authorList>
    </citation>
    <scope>NUCLEOTIDE SEQUENCE [LARGE SCALE GENOMIC DNA]</scope>
    <source>
        <strain evidence="3">PBS4-4</strain>
    </source>
</reference>
<evidence type="ECO:0000313" key="2">
    <source>
        <dbReference type="EMBL" id="MCU7615673.1"/>
    </source>
</evidence>
<comment type="caution">
    <text evidence="2">The sequence shown here is derived from an EMBL/GenBank/DDBJ whole genome shotgun (WGS) entry which is preliminary data.</text>
</comment>
<dbReference type="Proteomes" id="UP001208649">
    <property type="component" value="Unassembled WGS sequence"/>
</dbReference>
<organism evidence="2 3">
    <name type="scientific">Chryseobacterium edaphi</name>
    <dbReference type="NCBI Taxonomy" id="2976532"/>
    <lineage>
        <taxon>Bacteria</taxon>
        <taxon>Pseudomonadati</taxon>
        <taxon>Bacteroidota</taxon>
        <taxon>Flavobacteriia</taxon>
        <taxon>Flavobacteriales</taxon>
        <taxon>Weeksellaceae</taxon>
        <taxon>Chryseobacterium group</taxon>
        <taxon>Chryseobacterium</taxon>
    </lineage>
</organism>
<accession>A0ABT2W089</accession>
<dbReference type="EMBL" id="JAOTEM010000001">
    <property type="protein sequence ID" value="MCU7615673.1"/>
    <property type="molecule type" value="Genomic_DNA"/>
</dbReference>
<gene>
    <name evidence="2" type="ORF">NZ698_00565</name>
</gene>
<evidence type="ECO:0000259" key="1">
    <source>
        <dbReference type="Pfam" id="PF26079"/>
    </source>
</evidence>
<sequence>MDKTFEEILAELQAEKEKKAELNGLDSTSKTSIWLGLFKVIAYVFFNFMQAANLHLQEIRDLIANQKVFNLRRYRSEALRFQYGFDLINESDQFKPTYEDNGIDVIATDEEIENSKIIKYAACNRVIDGGRAKIVMKIAPAILDDIFPAQVMAAVAKYIEEISPAGDHVTIINYLPDILKFAFKIKYDPMVLQADGMNIITAKYPVQEAIETFLKNLPFNGELSVQRLETAILAVDGVEDLQTLQIQSKWIDPAQNGYGFYQPVNMSVLPASGRFKIEDFTGLQYVA</sequence>
<dbReference type="Pfam" id="PF26079">
    <property type="entry name" value="Baseplate_J_C"/>
    <property type="match status" value="1"/>
</dbReference>
<protein>
    <recommendedName>
        <fullName evidence="1">Baseplate J-like C-terminal domain-containing protein</fullName>
    </recommendedName>
</protein>